<protein>
    <submittedName>
        <fullName evidence="10">ABC transporter permease</fullName>
    </submittedName>
</protein>
<keyword evidence="10" id="KW-0614">Plasmid</keyword>
<keyword evidence="5 8" id="KW-0812">Transmembrane</keyword>
<evidence type="ECO:0000256" key="3">
    <source>
        <dbReference type="ARBA" id="ARBA00022448"/>
    </source>
</evidence>
<gene>
    <name evidence="10" type="ORF">K3721_20785</name>
</gene>
<accession>A0A9Q9HQ33</accession>
<evidence type="ECO:0000256" key="8">
    <source>
        <dbReference type="RuleBase" id="RU363032"/>
    </source>
</evidence>
<proteinExistence type="inferred from homology"/>
<keyword evidence="4" id="KW-1003">Cell membrane</keyword>
<evidence type="ECO:0000256" key="7">
    <source>
        <dbReference type="ARBA" id="ARBA00023136"/>
    </source>
</evidence>
<comment type="subcellular location">
    <subcellularLocation>
        <location evidence="1 8">Cell membrane</location>
        <topology evidence="1 8">Multi-pass membrane protein</topology>
    </subcellularLocation>
</comment>
<evidence type="ECO:0000313" key="10">
    <source>
        <dbReference type="EMBL" id="UWQ56230.1"/>
    </source>
</evidence>
<evidence type="ECO:0000256" key="2">
    <source>
        <dbReference type="ARBA" id="ARBA00007069"/>
    </source>
</evidence>
<feature type="transmembrane region" description="Helical" evidence="8">
    <location>
        <begin position="258"/>
        <end position="282"/>
    </location>
</feature>
<organism evidence="10 11">
    <name type="scientific">Leisingera caerulea</name>
    <name type="common">Phaeobacter caeruleus</name>
    <dbReference type="NCBI Taxonomy" id="506591"/>
    <lineage>
        <taxon>Bacteria</taxon>
        <taxon>Pseudomonadati</taxon>
        <taxon>Pseudomonadota</taxon>
        <taxon>Alphaproteobacteria</taxon>
        <taxon>Rhodobacterales</taxon>
        <taxon>Roseobacteraceae</taxon>
        <taxon>Leisingera</taxon>
    </lineage>
</organism>
<geneLocation type="plasmid" evidence="10 11">
    <name>unnamed4</name>
</geneLocation>
<evidence type="ECO:0000256" key="5">
    <source>
        <dbReference type="ARBA" id="ARBA00022692"/>
    </source>
</evidence>
<dbReference type="Proteomes" id="UP001058713">
    <property type="component" value="Plasmid unnamed4"/>
</dbReference>
<dbReference type="PROSITE" id="PS50928">
    <property type="entry name" value="ABC_TM1"/>
    <property type="match status" value="1"/>
</dbReference>
<dbReference type="EMBL" id="CP081074">
    <property type="protein sequence ID" value="UWQ56230.1"/>
    <property type="molecule type" value="Genomic_DNA"/>
</dbReference>
<dbReference type="PANTHER" id="PTHR42929:SF1">
    <property type="entry name" value="INNER MEMBRANE ABC TRANSPORTER PERMEASE PROTEIN YDCU-RELATED"/>
    <property type="match status" value="1"/>
</dbReference>
<keyword evidence="3 8" id="KW-0813">Transport</keyword>
<dbReference type="RefSeq" id="WP_259972967.1">
    <property type="nucleotide sequence ID" value="NZ_CP081074.1"/>
</dbReference>
<evidence type="ECO:0000256" key="6">
    <source>
        <dbReference type="ARBA" id="ARBA00022989"/>
    </source>
</evidence>
<dbReference type="GO" id="GO:0005886">
    <property type="term" value="C:plasma membrane"/>
    <property type="evidence" value="ECO:0007669"/>
    <property type="project" value="UniProtKB-SubCell"/>
</dbReference>
<feature type="transmembrane region" description="Helical" evidence="8">
    <location>
        <begin position="20"/>
        <end position="40"/>
    </location>
</feature>
<dbReference type="InterPro" id="IPR035906">
    <property type="entry name" value="MetI-like_sf"/>
</dbReference>
<dbReference type="CDD" id="cd06261">
    <property type="entry name" value="TM_PBP2"/>
    <property type="match status" value="1"/>
</dbReference>
<name>A0A9Q9HQ33_LEICA</name>
<evidence type="ECO:0000313" key="11">
    <source>
        <dbReference type="Proteomes" id="UP001058713"/>
    </source>
</evidence>
<reference evidence="10" key="1">
    <citation type="submission" date="2021-08" db="EMBL/GenBank/DDBJ databases">
        <authorList>
            <person name="Nwanade C."/>
            <person name="Wang M."/>
            <person name="Masoudi A."/>
            <person name="Yu Z."/>
            <person name="Liu J."/>
        </authorList>
    </citation>
    <scope>NUCLEOTIDE SEQUENCE</scope>
    <source>
        <strain evidence="10">S122</strain>
        <plasmid evidence="10">unnamed4</plasmid>
    </source>
</reference>
<feature type="transmembrane region" description="Helical" evidence="8">
    <location>
        <begin position="198"/>
        <end position="220"/>
    </location>
</feature>
<feature type="transmembrane region" description="Helical" evidence="8">
    <location>
        <begin position="102"/>
        <end position="118"/>
    </location>
</feature>
<dbReference type="PANTHER" id="PTHR42929">
    <property type="entry name" value="INNER MEMBRANE ABC TRANSPORTER PERMEASE PROTEIN YDCU-RELATED-RELATED"/>
    <property type="match status" value="1"/>
</dbReference>
<dbReference type="InterPro" id="IPR000515">
    <property type="entry name" value="MetI-like"/>
</dbReference>
<dbReference type="KEGG" id="lcae:K3721_20785"/>
<evidence type="ECO:0000259" key="9">
    <source>
        <dbReference type="PROSITE" id="PS50928"/>
    </source>
</evidence>
<evidence type="ECO:0000256" key="4">
    <source>
        <dbReference type="ARBA" id="ARBA00022475"/>
    </source>
</evidence>
<dbReference type="Pfam" id="PF00528">
    <property type="entry name" value="BPD_transp_1"/>
    <property type="match status" value="1"/>
</dbReference>
<feature type="transmembrane region" description="Helical" evidence="8">
    <location>
        <begin position="155"/>
        <end position="177"/>
    </location>
</feature>
<feature type="transmembrane region" description="Helical" evidence="8">
    <location>
        <begin position="73"/>
        <end position="96"/>
    </location>
</feature>
<dbReference type="SUPFAM" id="SSF161098">
    <property type="entry name" value="MetI-like"/>
    <property type="match status" value="1"/>
</dbReference>
<keyword evidence="7 8" id="KW-0472">Membrane</keyword>
<dbReference type="Gene3D" id="1.10.3720.10">
    <property type="entry name" value="MetI-like"/>
    <property type="match status" value="1"/>
</dbReference>
<comment type="similarity">
    <text evidence="2">Belongs to the binding-protein-dependent transport system permease family. CysTW subfamily.</text>
</comment>
<dbReference type="AlphaFoldDB" id="A0A9Q9HQ33"/>
<sequence>MAGFLRTEAGKGLALSAPASLYVGLLVAAPLGILVAYSFWTQTYVEIDRTLTWANYLEAATDPLVRHLMLRSILIAGAVTAATVALAYPIAYFIAFRTRKKTLWLLLITIPFWSSYLLRVFSWKLILGFNGVMNSALISLGLIKEPLTFLLYNEFAVVLTLAHAWAPFAILPIYVSLQKIDRSLLEAATDLGCSKLERFFRVTLPLTVPGIIAASLIIFIPTVGDYVTPSLVGGSQGKMVANLIQVQFGPANNWPLGATLSLVAMASVGFVAVLFVILATALGRRIR</sequence>
<keyword evidence="6 8" id="KW-1133">Transmembrane helix</keyword>
<dbReference type="GO" id="GO:0055085">
    <property type="term" value="P:transmembrane transport"/>
    <property type="evidence" value="ECO:0007669"/>
    <property type="project" value="InterPro"/>
</dbReference>
<feature type="domain" description="ABC transmembrane type-1" evidence="9">
    <location>
        <begin position="69"/>
        <end position="275"/>
    </location>
</feature>
<evidence type="ECO:0000256" key="1">
    <source>
        <dbReference type="ARBA" id="ARBA00004651"/>
    </source>
</evidence>